<organism evidence="1 2">
    <name type="scientific">Xylella fastidiosa (strain Temecula1 / ATCC 700964)</name>
    <dbReference type="NCBI Taxonomy" id="183190"/>
    <lineage>
        <taxon>Bacteria</taxon>
        <taxon>Pseudomonadati</taxon>
        <taxon>Pseudomonadota</taxon>
        <taxon>Gammaproteobacteria</taxon>
        <taxon>Lysobacterales</taxon>
        <taxon>Lysobacteraceae</taxon>
        <taxon>Xylella</taxon>
    </lineage>
</organism>
<keyword evidence="2" id="KW-1185">Reference proteome</keyword>
<evidence type="ECO:0000313" key="1">
    <source>
        <dbReference type="EMBL" id="AAO28581.1"/>
    </source>
</evidence>
<gene>
    <name evidence="1" type="ordered locus">PD_0712</name>
</gene>
<dbReference type="AlphaFoldDB" id="Q87DH3"/>
<reference evidence="1 2" key="1">
    <citation type="journal article" date="2003" name="J. Bacteriol.">
        <title>Comparative analyses of the complete genome sequences of Pierce's disease and citrus variegated chlorosis strains of Xylella fastidiosa.</title>
        <authorList>
            <person name="Van Sluys M.A."/>
            <person name="de Oliveira M.C."/>
            <person name="Monteiro-Vitorello C.B."/>
            <person name="Miyaki C.Y."/>
            <person name="Furlan L.R."/>
            <person name="Camargo L.E."/>
            <person name="da Silva A.C."/>
            <person name="Moon D.H."/>
            <person name="Takita M.A."/>
            <person name="Lemos E.G."/>
            <person name="Machado M.A."/>
            <person name="Ferro M.I."/>
            <person name="da Silva F.R."/>
            <person name="Goldman M.H."/>
            <person name="Goldman G.H."/>
            <person name="Lemos M.V."/>
            <person name="El-Dorry H."/>
            <person name="Tsai S.M."/>
            <person name="Carrer H."/>
            <person name="Carraro D.M."/>
            <person name="de Oliveira R.C."/>
            <person name="Nunes L.R."/>
            <person name="Siqueira W.J."/>
            <person name="Coutinho L.L."/>
            <person name="Kimura E.T."/>
            <person name="Ferro E.S."/>
            <person name="Harakava R."/>
            <person name="Kuramae E.E."/>
            <person name="Marino C.L."/>
            <person name="Giglioti E."/>
            <person name="Abreu I.L."/>
            <person name="Alves L.M."/>
            <person name="do Amaral A.M."/>
            <person name="Baia G.S."/>
            <person name="Blanco S.R."/>
            <person name="Brito M.S."/>
            <person name="Cannavan F.S."/>
            <person name="Celestino A.V."/>
            <person name="da Cunha A.F."/>
            <person name="Fenille R.C."/>
            <person name="Ferro J.A."/>
            <person name="Formighieri E.F."/>
            <person name="Kishi L.T."/>
            <person name="Leoni S.G."/>
            <person name="Oliveira A.R."/>
            <person name="Rosa V.E.Jr."/>
            <person name="Sassaki F.T."/>
            <person name="Sena J.A."/>
            <person name="de Souza A.A."/>
            <person name="Truffi D."/>
            <person name="Tsukumo F."/>
            <person name="Yanai G.M."/>
            <person name="Zaros L.G."/>
            <person name="Civerolo E.L."/>
            <person name="Simpson A.J."/>
            <person name="Almeida N.F.Jr."/>
            <person name="Setubal J.C."/>
            <person name="Kitajima J.P."/>
        </authorList>
    </citation>
    <scope>NUCLEOTIDE SEQUENCE [LARGE SCALE GENOMIC DNA]</scope>
    <source>
        <strain evidence="2">Temecula1 / ATCC 700964</strain>
    </source>
</reference>
<protein>
    <submittedName>
        <fullName evidence="1">Transposase</fullName>
    </submittedName>
</protein>
<proteinExistence type="predicted"/>
<evidence type="ECO:0000313" key="2">
    <source>
        <dbReference type="Proteomes" id="UP000002516"/>
    </source>
</evidence>
<name>Q87DH3_XYLFT</name>
<sequence length="30" mass="3674">MAESINRLYKTEVIHRRSWKNWTKVELATL</sequence>
<dbReference type="Proteomes" id="UP000002516">
    <property type="component" value="Chromosome"/>
</dbReference>
<accession>Q87DH3</accession>
<dbReference type="HOGENOM" id="CLU_215640_1_0_6"/>
<dbReference type="EMBL" id="AE009442">
    <property type="protein sequence ID" value="AAO28581.1"/>
    <property type="molecule type" value="Genomic_DNA"/>
</dbReference>
<dbReference type="KEGG" id="xft:PD_0712"/>